<dbReference type="Proteomes" id="UP000245626">
    <property type="component" value="Unassembled WGS sequence"/>
</dbReference>
<dbReference type="EMBL" id="KZ819691">
    <property type="protein sequence ID" value="PWN54218.1"/>
    <property type="molecule type" value="Genomic_DNA"/>
</dbReference>
<sequence length="120" mass="13328">MGLLGLLVIPPQVSSNLSRRPFNFRRVLSPWFDLRVFLAAESRAMPEHPCNRNHCREAFAAAQGPSQEDTQGTPVGILRSMPLICPRTDLLTHSMYFFRSCGSLTVCSSIPLKKCAHSPS</sequence>
<keyword evidence="2" id="KW-1185">Reference proteome</keyword>
<protein>
    <submittedName>
        <fullName evidence="1">Uncharacterized protein</fullName>
    </submittedName>
</protein>
<proteinExistence type="predicted"/>
<evidence type="ECO:0000313" key="2">
    <source>
        <dbReference type="Proteomes" id="UP000245626"/>
    </source>
</evidence>
<organism evidence="1 2">
    <name type="scientific">Violaceomyces palustris</name>
    <dbReference type="NCBI Taxonomy" id="1673888"/>
    <lineage>
        <taxon>Eukaryota</taxon>
        <taxon>Fungi</taxon>
        <taxon>Dikarya</taxon>
        <taxon>Basidiomycota</taxon>
        <taxon>Ustilaginomycotina</taxon>
        <taxon>Ustilaginomycetes</taxon>
        <taxon>Violaceomycetales</taxon>
        <taxon>Violaceomycetaceae</taxon>
        <taxon>Violaceomyces</taxon>
    </lineage>
</organism>
<evidence type="ECO:0000313" key="1">
    <source>
        <dbReference type="EMBL" id="PWN54218.1"/>
    </source>
</evidence>
<reference evidence="1 2" key="1">
    <citation type="journal article" date="2018" name="Mol. Biol. Evol.">
        <title>Broad Genomic Sampling Reveals a Smut Pathogenic Ancestry of the Fungal Clade Ustilaginomycotina.</title>
        <authorList>
            <person name="Kijpornyongpan T."/>
            <person name="Mondo S.J."/>
            <person name="Barry K."/>
            <person name="Sandor L."/>
            <person name="Lee J."/>
            <person name="Lipzen A."/>
            <person name="Pangilinan J."/>
            <person name="LaButti K."/>
            <person name="Hainaut M."/>
            <person name="Henrissat B."/>
            <person name="Grigoriev I.V."/>
            <person name="Spatafora J.W."/>
            <person name="Aime M.C."/>
        </authorList>
    </citation>
    <scope>NUCLEOTIDE SEQUENCE [LARGE SCALE GENOMIC DNA]</scope>
    <source>
        <strain evidence="1 2">SA 807</strain>
    </source>
</reference>
<accession>A0ACD0P7T0</accession>
<gene>
    <name evidence="1" type="ORF">IE53DRAFT_275381</name>
</gene>
<name>A0ACD0P7T0_9BASI</name>